<dbReference type="InterPro" id="IPR009440">
    <property type="entry name" value="ParM/StbA_N"/>
</dbReference>
<dbReference type="Pfam" id="PF06406">
    <property type="entry name" value="StbA_N"/>
    <property type="match status" value="1"/>
</dbReference>
<dbReference type="AlphaFoldDB" id="A0A0T9M169"/>
<dbReference type="InterPro" id="IPR043129">
    <property type="entry name" value="ATPase_NBD"/>
</dbReference>
<dbReference type="Pfam" id="PF21523">
    <property type="entry name" value="ParM_N"/>
    <property type="match status" value="1"/>
</dbReference>
<dbReference type="OrthoDB" id="5857832at2"/>
<evidence type="ECO:0000313" key="3">
    <source>
        <dbReference type="EMBL" id="CNF47778.1"/>
    </source>
</evidence>
<evidence type="ECO:0000259" key="1">
    <source>
        <dbReference type="Pfam" id="PF06406"/>
    </source>
</evidence>
<organism evidence="3 4">
    <name type="scientific">Yersinia intermedia</name>
    <dbReference type="NCBI Taxonomy" id="631"/>
    <lineage>
        <taxon>Bacteria</taxon>
        <taxon>Pseudomonadati</taxon>
        <taxon>Pseudomonadota</taxon>
        <taxon>Gammaproteobacteria</taxon>
        <taxon>Enterobacterales</taxon>
        <taxon>Yersiniaceae</taxon>
        <taxon>Yersinia</taxon>
    </lineage>
</organism>
<accession>A0A0T9M169</accession>
<reference evidence="3 4" key="1">
    <citation type="submission" date="2015-03" db="EMBL/GenBank/DDBJ databases">
        <authorList>
            <person name="Murphy D."/>
        </authorList>
    </citation>
    <scope>NUCLEOTIDE SEQUENCE [LARGE SCALE GENOMIC DNA]</scope>
    <source>
        <strain evidence="3 4">BR165/97</strain>
    </source>
</reference>
<name>A0A0T9M169_YERIN</name>
<feature type="domain" description="Plasmid segregation protein ParM C-terminal" evidence="2">
    <location>
        <begin position="164"/>
        <end position="318"/>
    </location>
</feature>
<proteinExistence type="predicted"/>
<dbReference type="RefSeq" id="WP_050073140.1">
    <property type="nucleotide sequence ID" value="NZ_CPZJ01000004.1"/>
</dbReference>
<sequence>MLNVSCDDGSTYVKLAWLEQGEIKTHLSGNSFKDGWSPAILGMRKVFNYTVDGKKYSHDLGSTAAIGTTHVSYQYSTTNLLAIHHALLTSGLPPQEIALTVTLPVTEFFDVDNQPNEVNIEAKKNNVLRNISLNKGEVFKIKEVKVMPESLPAALASIIADKVKPLERSLIVDLGGTTLDCGMIQGAFESITEVKGNAEIGTSRINRAVMDALMNASTPSSYYVTGEIIRNHLDEDYLRTLINDVDQISNIQAVIQMESASLADGVRNEIESFSGMHRIYLTGGGAEIIYPYIKTYFPRHKVSKVEEPQFALVKAMVRA</sequence>
<evidence type="ECO:0000313" key="4">
    <source>
        <dbReference type="Proteomes" id="UP000038750"/>
    </source>
</evidence>
<dbReference type="Gene3D" id="3.30.420.40">
    <property type="match status" value="2"/>
</dbReference>
<dbReference type="InterPro" id="IPR056367">
    <property type="entry name" value="ASKHA_NBD_ParM_R1-like"/>
</dbReference>
<dbReference type="EMBL" id="CPZJ01000004">
    <property type="protein sequence ID" value="CNF47778.1"/>
    <property type="molecule type" value="Genomic_DNA"/>
</dbReference>
<protein>
    <submittedName>
        <fullName evidence="3">Plasmid stability protein StbA family protein</fullName>
    </submittedName>
</protein>
<feature type="domain" description="Plasmid segregation protein ParM/StbA N-terminal" evidence="1">
    <location>
        <begin position="2"/>
        <end position="156"/>
    </location>
</feature>
<gene>
    <name evidence="3" type="primary">parM_1</name>
    <name evidence="3" type="ORF">ERS008530_01295</name>
</gene>
<dbReference type="CDD" id="cd24022">
    <property type="entry name" value="ASKHA_NBD_ParM_R1-like"/>
    <property type="match status" value="1"/>
</dbReference>
<evidence type="ECO:0000259" key="2">
    <source>
        <dbReference type="Pfam" id="PF21523"/>
    </source>
</evidence>
<dbReference type="SUPFAM" id="SSF53067">
    <property type="entry name" value="Actin-like ATPase domain"/>
    <property type="match status" value="2"/>
</dbReference>
<dbReference type="Proteomes" id="UP000038750">
    <property type="component" value="Unassembled WGS sequence"/>
</dbReference>
<dbReference type="InterPro" id="IPR048345">
    <property type="entry name" value="ParM_C"/>
</dbReference>